<organism evidence="1 2">
    <name type="scientific">Portunus trituberculatus</name>
    <name type="common">Swimming crab</name>
    <name type="synonym">Neptunus trituberculatus</name>
    <dbReference type="NCBI Taxonomy" id="210409"/>
    <lineage>
        <taxon>Eukaryota</taxon>
        <taxon>Metazoa</taxon>
        <taxon>Ecdysozoa</taxon>
        <taxon>Arthropoda</taxon>
        <taxon>Crustacea</taxon>
        <taxon>Multicrustacea</taxon>
        <taxon>Malacostraca</taxon>
        <taxon>Eumalacostraca</taxon>
        <taxon>Eucarida</taxon>
        <taxon>Decapoda</taxon>
        <taxon>Pleocyemata</taxon>
        <taxon>Brachyura</taxon>
        <taxon>Eubrachyura</taxon>
        <taxon>Portunoidea</taxon>
        <taxon>Portunidae</taxon>
        <taxon>Portuninae</taxon>
        <taxon>Portunus</taxon>
    </lineage>
</organism>
<dbReference type="AlphaFoldDB" id="A0A5B7D2H5"/>
<dbReference type="Proteomes" id="UP000324222">
    <property type="component" value="Unassembled WGS sequence"/>
</dbReference>
<accession>A0A5B7D2H5</accession>
<gene>
    <name evidence="1" type="ORF">E2C01_009073</name>
</gene>
<keyword evidence="2" id="KW-1185">Reference proteome</keyword>
<sequence>MGNHSTEAAVGAHSPVIEQVLPAASLSPQETSRPHVTLLNVDSKHQSLQKFVWVKFDAVRLGTVRSCLGKGQVLGGLLSTCMLV</sequence>
<dbReference type="EMBL" id="VSRR010000490">
    <property type="protein sequence ID" value="MPC16252.1"/>
    <property type="molecule type" value="Genomic_DNA"/>
</dbReference>
<proteinExistence type="predicted"/>
<reference evidence="1 2" key="1">
    <citation type="submission" date="2019-05" db="EMBL/GenBank/DDBJ databases">
        <title>Another draft genome of Portunus trituberculatus and its Hox gene families provides insights of decapod evolution.</title>
        <authorList>
            <person name="Jeong J.-H."/>
            <person name="Song I."/>
            <person name="Kim S."/>
            <person name="Choi T."/>
            <person name="Kim D."/>
            <person name="Ryu S."/>
            <person name="Kim W."/>
        </authorList>
    </citation>
    <scope>NUCLEOTIDE SEQUENCE [LARGE SCALE GENOMIC DNA]</scope>
    <source>
        <tissue evidence="1">Muscle</tissue>
    </source>
</reference>
<protein>
    <submittedName>
        <fullName evidence="1">Uncharacterized protein</fullName>
    </submittedName>
</protein>
<evidence type="ECO:0000313" key="2">
    <source>
        <dbReference type="Proteomes" id="UP000324222"/>
    </source>
</evidence>
<name>A0A5B7D2H5_PORTR</name>
<comment type="caution">
    <text evidence="1">The sequence shown here is derived from an EMBL/GenBank/DDBJ whole genome shotgun (WGS) entry which is preliminary data.</text>
</comment>
<evidence type="ECO:0000313" key="1">
    <source>
        <dbReference type="EMBL" id="MPC16252.1"/>
    </source>
</evidence>